<keyword evidence="4" id="KW-1185">Reference proteome</keyword>
<dbReference type="SUPFAM" id="SSF48097">
    <property type="entry name" value="Regulator of G-protein signaling, RGS"/>
    <property type="match status" value="1"/>
</dbReference>
<evidence type="ECO:0000313" key="4">
    <source>
        <dbReference type="Proteomes" id="UP000023152"/>
    </source>
</evidence>
<comment type="caution">
    <text evidence="3">The sequence shown here is derived from an EMBL/GenBank/DDBJ whole genome shotgun (WGS) entry which is preliminary data.</text>
</comment>
<keyword evidence="2" id="KW-1133">Transmembrane helix</keyword>
<dbReference type="Proteomes" id="UP000023152">
    <property type="component" value="Unassembled WGS sequence"/>
</dbReference>
<evidence type="ECO:0000256" key="1">
    <source>
        <dbReference type="SAM" id="MobiDB-lite"/>
    </source>
</evidence>
<reference evidence="3 4" key="1">
    <citation type="journal article" date="2013" name="Curr. Biol.">
        <title>The Genome of the Foraminiferan Reticulomyxa filosa.</title>
        <authorList>
            <person name="Glockner G."/>
            <person name="Hulsmann N."/>
            <person name="Schleicher M."/>
            <person name="Noegel A.A."/>
            <person name="Eichinger L."/>
            <person name="Gallinger C."/>
            <person name="Pawlowski J."/>
            <person name="Sierra R."/>
            <person name="Euteneuer U."/>
            <person name="Pillet L."/>
            <person name="Moustafa A."/>
            <person name="Platzer M."/>
            <person name="Groth M."/>
            <person name="Szafranski K."/>
            <person name="Schliwa M."/>
        </authorList>
    </citation>
    <scope>NUCLEOTIDE SEQUENCE [LARGE SCALE GENOMIC DNA]</scope>
</reference>
<feature type="transmembrane region" description="Helical" evidence="2">
    <location>
        <begin position="290"/>
        <end position="312"/>
    </location>
</feature>
<evidence type="ECO:0000256" key="2">
    <source>
        <dbReference type="SAM" id="Phobius"/>
    </source>
</evidence>
<keyword evidence="2" id="KW-0812">Transmembrane</keyword>
<feature type="region of interest" description="Disordered" evidence="1">
    <location>
        <begin position="136"/>
        <end position="164"/>
    </location>
</feature>
<feature type="transmembrane region" description="Helical" evidence="2">
    <location>
        <begin position="324"/>
        <end position="347"/>
    </location>
</feature>
<dbReference type="Gene3D" id="1.10.167.10">
    <property type="entry name" value="Regulator of G-protein Signalling 4, domain 2"/>
    <property type="match status" value="1"/>
</dbReference>
<feature type="compositionally biased region" description="Polar residues" evidence="1">
    <location>
        <begin position="136"/>
        <end position="163"/>
    </location>
</feature>
<sequence>MTDIFILGTNDLSKKNFILFRIKLIKPNTGKNDYNNFSSNNITTTTFLFTLYNSAYFVGVNFHYAAQDYTPTTYSKMIWNLMDVINVGAWILVWTSSSMRTYGLWLSTAYNMALSNQQWRVYMRGETQSQLQQKLQLRPQSSLPTKTESSTQGLNQTHLSTANLGRPASTDITITTESTSYNSSEQDDRDIPMESMLAMPKCEIAIRGESCRDREEKKIIAIRQYVDNVPGIYFRHGAVTFTVDFGLFIFFYFYFGEKQIYIAWLWFLFEKGKRKINTFFFETSKKKKKYELLWTVLISGFLAISIPAYVLITNFYWKDMHYYYFGWFRWCVELICCMSSLGCTVMIPIRTNNHLGYFDLSIQYPKSLNVYTYSIFSFKTFFKTHLSGKELKQLPLSYSAFQKEQQNRGTSFGRTFQSWIDVVAHCDGFDVFMQFLSQELSTENLLFVTGIQLFACYEYLKEKNTLKTTTDQTQQDGEATNTNSYFTTRINLPKKLCPSYLVRRVYSGESTLDEAMVELYKKYIQRGHAELEINIPYDIALQCHSVLYDQNYSVSPISTNSLATQIIHNKIEAELRIPVTIETKLRCIDNAVREISNLLRDSFIRFERTEVCTWLYRDVCKK</sequence>
<feature type="transmembrane region" description="Helical" evidence="2">
    <location>
        <begin position="245"/>
        <end position="269"/>
    </location>
</feature>
<organism evidence="3 4">
    <name type="scientific">Reticulomyxa filosa</name>
    <dbReference type="NCBI Taxonomy" id="46433"/>
    <lineage>
        <taxon>Eukaryota</taxon>
        <taxon>Sar</taxon>
        <taxon>Rhizaria</taxon>
        <taxon>Retaria</taxon>
        <taxon>Foraminifera</taxon>
        <taxon>Monothalamids</taxon>
        <taxon>Reticulomyxidae</taxon>
        <taxon>Reticulomyxa</taxon>
    </lineage>
</organism>
<gene>
    <name evidence="3" type="ORF">RFI_07120</name>
</gene>
<evidence type="ECO:0008006" key="5">
    <source>
        <dbReference type="Google" id="ProtNLM"/>
    </source>
</evidence>
<evidence type="ECO:0000313" key="3">
    <source>
        <dbReference type="EMBL" id="ETO30002.1"/>
    </source>
</evidence>
<dbReference type="InterPro" id="IPR036305">
    <property type="entry name" value="RGS_sf"/>
</dbReference>
<keyword evidence="2" id="KW-0472">Membrane</keyword>
<dbReference type="InterPro" id="IPR044926">
    <property type="entry name" value="RGS_subdomain_2"/>
</dbReference>
<proteinExistence type="predicted"/>
<dbReference type="AlphaFoldDB" id="X6NXK6"/>
<accession>X6NXK6</accession>
<dbReference type="EMBL" id="ASPP01005730">
    <property type="protein sequence ID" value="ETO30002.1"/>
    <property type="molecule type" value="Genomic_DNA"/>
</dbReference>
<protein>
    <recommendedName>
        <fullName evidence="5">RGS domain-containing protein</fullName>
    </recommendedName>
</protein>
<name>X6NXK6_RETFI</name>